<evidence type="ECO:0000256" key="3">
    <source>
        <dbReference type="ARBA" id="ARBA00022475"/>
    </source>
</evidence>
<evidence type="ECO:0000256" key="5">
    <source>
        <dbReference type="ARBA" id="ARBA00022824"/>
    </source>
</evidence>
<dbReference type="EMBL" id="JACXVP010000012">
    <property type="protein sequence ID" value="KAG5569205.1"/>
    <property type="molecule type" value="Genomic_DNA"/>
</dbReference>
<feature type="coiled-coil region" evidence="10">
    <location>
        <begin position="263"/>
        <end position="304"/>
    </location>
</feature>
<comment type="similarity">
    <text evidence="9">Belongs to the plant Proton pump-interactor protein family.</text>
</comment>
<evidence type="ECO:0000256" key="12">
    <source>
        <dbReference type="SAM" id="Phobius"/>
    </source>
</evidence>
<evidence type="ECO:0000256" key="9">
    <source>
        <dbReference type="ARBA" id="ARBA00038080"/>
    </source>
</evidence>
<evidence type="ECO:0000256" key="2">
    <source>
        <dbReference type="ARBA" id="ARBA00004389"/>
    </source>
</evidence>
<feature type="compositionally biased region" description="Basic and acidic residues" evidence="11">
    <location>
        <begin position="467"/>
        <end position="503"/>
    </location>
</feature>
<keyword evidence="7 10" id="KW-0175">Coiled coil</keyword>
<feature type="transmembrane region" description="Helical" evidence="12">
    <location>
        <begin position="610"/>
        <end position="630"/>
    </location>
</feature>
<reference evidence="13 14" key="1">
    <citation type="submission" date="2020-09" db="EMBL/GenBank/DDBJ databases">
        <title>De no assembly of potato wild relative species, Solanum commersonii.</title>
        <authorList>
            <person name="Cho K."/>
        </authorList>
    </citation>
    <scope>NUCLEOTIDE SEQUENCE [LARGE SCALE GENOMIC DNA]</scope>
    <source>
        <strain evidence="13">LZ3.2</strain>
        <tissue evidence="13">Leaf</tissue>
    </source>
</reference>
<keyword evidence="4 12" id="KW-0812">Transmembrane</keyword>
<dbReference type="GO" id="GO:0005789">
    <property type="term" value="C:endoplasmic reticulum membrane"/>
    <property type="evidence" value="ECO:0007669"/>
    <property type="project" value="UniProtKB-SubCell"/>
</dbReference>
<keyword evidence="5" id="KW-0256">Endoplasmic reticulum</keyword>
<evidence type="ECO:0000256" key="8">
    <source>
        <dbReference type="ARBA" id="ARBA00023136"/>
    </source>
</evidence>
<dbReference type="PANTHER" id="PTHR32219:SF20">
    <property type="entry name" value="PROTON PUMP-INTERACTOR 1-LIKE"/>
    <property type="match status" value="1"/>
</dbReference>
<dbReference type="AlphaFoldDB" id="A0A9J5W137"/>
<comment type="caution">
    <text evidence="13">The sequence shown here is derived from an EMBL/GenBank/DDBJ whole genome shotgun (WGS) entry which is preliminary data.</text>
</comment>
<evidence type="ECO:0000313" key="13">
    <source>
        <dbReference type="EMBL" id="KAG5569205.1"/>
    </source>
</evidence>
<keyword evidence="3" id="KW-1003">Cell membrane</keyword>
<keyword evidence="8 12" id="KW-0472">Membrane</keyword>
<evidence type="ECO:0000256" key="4">
    <source>
        <dbReference type="ARBA" id="ARBA00022692"/>
    </source>
</evidence>
<feature type="region of interest" description="Disordered" evidence="11">
    <location>
        <begin position="1"/>
        <end position="54"/>
    </location>
</feature>
<comment type="subcellular location">
    <subcellularLocation>
        <location evidence="1">Cell membrane</location>
        <topology evidence="1">Single-pass membrane protein</topology>
    </subcellularLocation>
    <subcellularLocation>
        <location evidence="2">Endoplasmic reticulum membrane</location>
        <topology evidence="2">Single-pass membrane protein</topology>
    </subcellularLocation>
</comment>
<name>A0A9J5W137_SOLCO</name>
<organism evidence="13 14">
    <name type="scientific">Solanum commersonii</name>
    <name type="common">Commerson's wild potato</name>
    <name type="synonym">Commerson's nightshade</name>
    <dbReference type="NCBI Taxonomy" id="4109"/>
    <lineage>
        <taxon>Eukaryota</taxon>
        <taxon>Viridiplantae</taxon>
        <taxon>Streptophyta</taxon>
        <taxon>Embryophyta</taxon>
        <taxon>Tracheophyta</taxon>
        <taxon>Spermatophyta</taxon>
        <taxon>Magnoliopsida</taxon>
        <taxon>eudicotyledons</taxon>
        <taxon>Gunneridae</taxon>
        <taxon>Pentapetalae</taxon>
        <taxon>asterids</taxon>
        <taxon>lamiids</taxon>
        <taxon>Solanales</taxon>
        <taxon>Solanaceae</taxon>
        <taxon>Solanoideae</taxon>
        <taxon>Solaneae</taxon>
        <taxon>Solanum</taxon>
    </lineage>
</organism>
<evidence type="ECO:0000256" key="1">
    <source>
        <dbReference type="ARBA" id="ARBA00004162"/>
    </source>
</evidence>
<dbReference type="PANTHER" id="PTHR32219">
    <property type="entry name" value="RNA-BINDING PROTEIN YLMH-RELATED"/>
    <property type="match status" value="1"/>
</dbReference>
<sequence>MASQSARVPAETASEKKNLPKENKKMNNGAKVNEPIKFGSHGTKEPIKEEGKKVPVTTLRKDAVEDWPEPKQIHSFYIVRYRRFEDQNLKPKFDLAEKELQKMNKARFQLIEKLRARRAERSELFGQRKSVSAENQEFWTVIEGKRKEIKPLQDALGKLRGPRKDGREGGAGLCSSEAELDNLIKSLQYRIQHESIPLTEEKKILREIKQLEGTRGEIKENVALRAQIQDSMGEKESIQKQVKLISGGLDGVHKEQQAVKAKRKILDEQLDANTSQIKSLDEELKEITKKRDSAFVRVQELRNQREEANAPFYKNVALLQKAKLLADKKDVEALKELSLTEVDKFISLWSGKPFRDDYERRILASLDIRQLSRDGRMRNPDEKHLVLPQVQTVSQPEIVEKATVKPSKEESLPAQKVNKDKNTKKTKDASSNVTDTKEKNTKKPNDASSKVTETNYIFDVEEEIHGLEKQPKDVKPKHKESDEAKLKEMKREEEIVKNRQAMERKKKLKEKAAAKAAIKAQKEAEKRKLKEIILIILPFELEKMAKKNAGDSVTEEPVEIVAEEEKLEENIETSAAPKLKEPKGKAVKHRATRAKSTEIPKTKLQRKQAINYWLLAAPAALVVPLLLLAFSHLL</sequence>
<dbReference type="InterPro" id="IPR055282">
    <property type="entry name" value="PPI1-4"/>
</dbReference>
<keyword evidence="6 12" id="KW-1133">Transmembrane helix</keyword>
<evidence type="ECO:0000256" key="6">
    <source>
        <dbReference type="ARBA" id="ARBA00022989"/>
    </source>
</evidence>
<accession>A0A9J5W137</accession>
<dbReference type="OrthoDB" id="2195113at2759"/>
<evidence type="ECO:0000256" key="7">
    <source>
        <dbReference type="ARBA" id="ARBA00023054"/>
    </source>
</evidence>
<evidence type="ECO:0008006" key="15">
    <source>
        <dbReference type="Google" id="ProtNLM"/>
    </source>
</evidence>
<feature type="region of interest" description="Disordered" evidence="11">
    <location>
        <begin position="467"/>
        <end position="507"/>
    </location>
</feature>
<keyword evidence="14" id="KW-1185">Reference proteome</keyword>
<protein>
    <recommendedName>
        <fullName evidence="15">Proton pump interactor 1</fullName>
    </recommendedName>
</protein>
<dbReference type="Proteomes" id="UP000824120">
    <property type="component" value="Chromosome 12"/>
</dbReference>
<evidence type="ECO:0000256" key="11">
    <source>
        <dbReference type="SAM" id="MobiDB-lite"/>
    </source>
</evidence>
<feature type="compositionally biased region" description="Basic and acidic residues" evidence="11">
    <location>
        <begin position="398"/>
        <end position="428"/>
    </location>
</feature>
<feature type="region of interest" description="Disordered" evidence="11">
    <location>
        <begin position="571"/>
        <end position="599"/>
    </location>
</feature>
<dbReference type="GO" id="GO:0005886">
    <property type="term" value="C:plasma membrane"/>
    <property type="evidence" value="ECO:0007669"/>
    <property type="project" value="UniProtKB-SubCell"/>
</dbReference>
<proteinExistence type="inferred from homology"/>
<gene>
    <name evidence="13" type="ORF">H5410_058971</name>
</gene>
<evidence type="ECO:0000313" key="14">
    <source>
        <dbReference type="Proteomes" id="UP000824120"/>
    </source>
</evidence>
<feature type="compositionally biased region" description="Basic and acidic residues" evidence="11">
    <location>
        <begin position="42"/>
        <end position="54"/>
    </location>
</feature>
<feature type="compositionally biased region" description="Basic and acidic residues" evidence="11">
    <location>
        <begin position="13"/>
        <end position="25"/>
    </location>
</feature>
<feature type="compositionally biased region" description="Basic and acidic residues" evidence="11">
    <location>
        <begin position="435"/>
        <end position="445"/>
    </location>
</feature>
<evidence type="ECO:0000256" key="10">
    <source>
        <dbReference type="SAM" id="Coils"/>
    </source>
</evidence>
<feature type="region of interest" description="Disordered" evidence="11">
    <location>
        <begin position="397"/>
        <end position="453"/>
    </location>
</feature>